<feature type="domain" description="DUF2061" evidence="2">
    <location>
        <begin position="27"/>
        <end position="76"/>
    </location>
</feature>
<dbReference type="EMBL" id="GG704966">
    <property type="protein sequence ID" value="EEY96066.1"/>
    <property type="molecule type" value="Genomic_DNA"/>
</dbReference>
<dbReference type="Proteomes" id="UP000012047">
    <property type="component" value="Unassembled WGS sequence"/>
</dbReference>
<dbReference type="HOGENOM" id="CLU_160691_1_0_6"/>
<dbReference type="eggNOG" id="COG3205">
    <property type="taxonomic scope" value="Bacteria"/>
</dbReference>
<organism evidence="3 4">
    <name type="scientific">Acinetobacter johnsonii SH046</name>
    <dbReference type="NCBI Taxonomy" id="575586"/>
    <lineage>
        <taxon>Bacteria</taxon>
        <taxon>Pseudomonadati</taxon>
        <taxon>Pseudomonadota</taxon>
        <taxon>Gammaproteobacteria</taxon>
        <taxon>Moraxellales</taxon>
        <taxon>Moraxellaceae</taxon>
        <taxon>Acinetobacter</taxon>
    </lineage>
</organism>
<evidence type="ECO:0000256" key="1">
    <source>
        <dbReference type="SAM" id="Phobius"/>
    </source>
</evidence>
<dbReference type="AlphaFoldDB" id="D0SD61"/>
<evidence type="ECO:0000259" key="2">
    <source>
        <dbReference type="Pfam" id="PF09834"/>
    </source>
</evidence>
<evidence type="ECO:0000313" key="3">
    <source>
        <dbReference type="EMBL" id="EEY96066.1"/>
    </source>
</evidence>
<dbReference type="Pfam" id="PF09834">
    <property type="entry name" value="DUF2061"/>
    <property type="match status" value="1"/>
</dbReference>
<keyword evidence="1" id="KW-1133">Transmembrane helix</keyword>
<keyword evidence="1" id="KW-0812">Transmembrane</keyword>
<feature type="transmembrane region" description="Helical" evidence="1">
    <location>
        <begin position="29"/>
        <end position="46"/>
    </location>
</feature>
<evidence type="ECO:0000313" key="4">
    <source>
        <dbReference type="Proteomes" id="UP000012047"/>
    </source>
</evidence>
<name>D0SD61_ACIJO</name>
<accession>D0SD61</accession>
<proteinExistence type="predicted"/>
<protein>
    <recommendedName>
        <fullName evidence="2">DUF2061 domain-containing protein</fullName>
    </recommendedName>
</protein>
<sequence length="88" mass="10407">MKDIIERVFIMANIQKFVANNQRIFKKTLSYYIMHITVAMIVAYFVTGNLWMAVTLSLLEPTVQAFAFFFHERIWEKKNRTTEENIAA</sequence>
<dbReference type="InterPro" id="IPR018638">
    <property type="entry name" value="DUF2061_membrane"/>
</dbReference>
<reference evidence="4" key="1">
    <citation type="journal article" date="2012" name="PLoS ONE">
        <title>The success of Acinetobacter species; genetic, metabolic and virulence attributes.</title>
        <authorList>
            <person name="Peleg A.Y."/>
            <person name="de Breij A."/>
            <person name="Adams M.D."/>
            <person name="Cerqueira G.M."/>
            <person name="Mocali S."/>
            <person name="Galardini M."/>
            <person name="Nibbering P.H."/>
            <person name="Earl A.M."/>
            <person name="Ward D.V."/>
            <person name="Paterson D.L."/>
            <person name="Seifert H."/>
            <person name="Dijkshoorn L."/>
        </authorList>
    </citation>
    <scope>NUCLEOTIDE SEQUENCE [LARGE SCALE GENOMIC DNA]</scope>
    <source>
        <strain evidence="4">SH046</strain>
    </source>
</reference>
<keyword evidence="1" id="KW-0472">Membrane</keyword>
<gene>
    <name evidence="3" type="ORF">HMPREF0016_01784</name>
</gene>